<dbReference type="SUPFAM" id="SSF53098">
    <property type="entry name" value="Ribonuclease H-like"/>
    <property type="match status" value="1"/>
</dbReference>
<accession>A0AAV7FC83</accession>
<evidence type="ECO:0000313" key="3">
    <source>
        <dbReference type="Proteomes" id="UP000825729"/>
    </source>
</evidence>
<comment type="caution">
    <text evidence="2">The sequence shown here is derived from an EMBL/GenBank/DDBJ whole genome shotgun (WGS) entry which is preliminary data.</text>
</comment>
<dbReference type="GO" id="GO:0003676">
    <property type="term" value="F:nucleic acid binding"/>
    <property type="evidence" value="ECO:0007669"/>
    <property type="project" value="InterPro"/>
</dbReference>
<evidence type="ECO:0000313" key="2">
    <source>
        <dbReference type="EMBL" id="KAG9458406.1"/>
    </source>
</evidence>
<dbReference type="AlphaFoldDB" id="A0AAV7FC83"/>
<dbReference type="InterPro" id="IPR036397">
    <property type="entry name" value="RNaseH_sf"/>
</dbReference>
<protein>
    <recommendedName>
        <fullName evidence="1">Integrase catalytic domain-containing protein</fullName>
    </recommendedName>
</protein>
<organism evidence="2 3">
    <name type="scientific">Aristolochia fimbriata</name>
    <name type="common">White veined hardy Dutchman's pipe vine</name>
    <dbReference type="NCBI Taxonomy" id="158543"/>
    <lineage>
        <taxon>Eukaryota</taxon>
        <taxon>Viridiplantae</taxon>
        <taxon>Streptophyta</taxon>
        <taxon>Embryophyta</taxon>
        <taxon>Tracheophyta</taxon>
        <taxon>Spermatophyta</taxon>
        <taxon>Magnoliopsida</taxon>
        <taxon>Magnoliidae</taxon>
        <taxon>Piperales</taxon>
        <taxon>Aristolochiaceae</taxon>
        <taxon>Aristolochia</taxon>
    </lineage>
</organism>
<dbReference type="Proteomes" id="UP000825729">
    <property type="component" value="Unassembled WGS sequence"/>
</dbReference>
<dbReference type="InterPro" id="IPR052160">
    <property type="entry name" value="Gypsy_RT_Integrase-like"/>
</dbReference>
<name>A0AAV7FC83_ARIFI</name>
<evidence type="ECO:0000259" key="1">
    <source>
        <dbReference type="PROSITE" id="PS50994"/>
    </source>
</evidence>
<dbReference type="EMBL" id="JAINDJ010000002">
    <property type="protein sequence ID" value="KAG9458406.1"/>
    <property type="molecule type" value="Genomic_DNA"/>
</dbReference>
<dbReference type="GO" id="GO:0015074">
    <property type="term" value="P:DNA integration"/>
    <property type="evidence" value="ECO:0007669"/>
    <property type="project" value="InterPro"/>
</dbReference>
<reference evidence="2 3" key="1">
    <citation type="submission" date="2021-07" db="EMBL/GenBank/DDBJ databases">
        <title>The Aristolochia fimbriata genome: insights into angiosperm evolution, floral development and chemical biosynthesis.</title>
        <authorList>
            <person name="Jiao Y."/>
        </authorList>
    </citation>
    <scope>NUCLEOTIDE SEQUENCE [LARGE SCALE GENOMIC DNA]</scope>
    <source>
        <strain evidence="2">IBCAS-2021</strain>
        <tissue evidence="2">Leaf</tissue>
    </source>
</reference>
<proteinExistence type="predicted"/>
<dbReference type="Gene3D" id="3.30.420.10">
    <property type="entry name" value="Ribonuclease H-like superfamily/Ribonuclease H"/>
    <property type="match status" value="1"/>
</dbReference>
<dbReference type="Gene3D" id="1.10.340.70">
    <property type="match status" value="1"/>
</dbReference>
<gene>
    <name evidence="2" type="ORF">H6P81_002914</name>
</gene>
<keyword evidence="3" id="KW-1185">Reference proteome</keyword>
<dbReference type="InterPro" id="IPR012337">
    <property type="entry name" value="RNaseH-like_sf"/>
</dbReference>
<dbReference type="InterPro" id="IPR001584">
    <property type="entry name" value="Integrase_cat-core"/>
</dbReference>
<dbReference type="PROSITE" id="PS50994">
    <property type="entry name" value="INTEGRASE"/>
    <property type="match status" value="1"/>
</dbReference>
<feature type="domain" description="Integrase catalytic" evidence="1">
    <location>
        <begin position="89"/>
        <end position="210"/>
    </location>
</feature>
<sequence length="241" mass="27453">MSSSMTYFNDGHMKVFSFAACPKKVLKEIHSGICGAHQAGPKLHLQVKRLGYYWPTMLRDAIEMARTWKQCQIHADYIHQAPELLHPTVASWPFEAWGMDIIGPISPKSDSDRQYILAVTDYFSKWAEATAYREVQAVTVVDFIRTQIIYLYGVPRYIMTDSGTLFRNIVMDRHEKFRDTTNGPLRLTIRQPTDLPTFPANCGKRSVNNRGMCPTETSQNWSLSMNNDFGATTPRKAINPA</sequence>
<dbReference type="PANTHER" id="PTHR47266">
    <property type="entry name" value="ENDONUCLEASE-RELATED"/>
    <property type="match status" value="1"/>
</dbReference>